<evidence type="ECO:0000313" key="1">
    <source>
        <dbReference type="EMBL" id="CCI42691.1"/>
    </source>
</evidence>
<dbReference type="AlphaFoldDB" id="A0A024GBV5"/>
<reference evidence="2 3" key="1">
    <citation type="submission" date="2012-05" db="EMBL/GenBank/DDBJ databases">
        <title>Recombination and specialization in a pathogen metapopulation.</title>
        <authorList>
            <person name="Gardiner A."/>
            <person name="Kemen E."/>
            <person name="Schultz-Larsen T."/>
            <person name="MacLean D."/>
            <person name="Van Oosterhout C."/>
            <person name="Jones J.D.G."/>
        </authorList>
    </citation>
    <scope>NUCLEOTIDE SEQUENCE [LARGE SCALE GENOMIC DNA]</scope>
    <source>
        <strain evidence="2 3">Ac Nc2</strain>
    </source>
</reference>
<dbReference type="EMBL" id="CAIX01000063">
    <property type="protein sequence ID" value="CCI44154.1"/>
    <property type="molecule type" value="Genomic_DNA"/>
</dbReference>
<evidence type="ECO:0000313" key="3">
    <source>
        <dbReference type="Proteomes" id="UP000053237"/>
    </source>
</evidence>
<comment type="caution">
    <text evidence="2">The sequence shown here is derived from an EMBL/GenBank/DDBJ whole genome shotgun (WGS) entry which is preliminary data.</text>
</comment>
<keyword evidence="3" id="KW-1185">Reference proteome</keyword>
<dbReference type="EMBL" id="CAIX01000037">
    <property type="protein sequence ID" value="CCI42691.1"/>
    <property type="molecule type" value="Genomic_DNA"/>
</dbReference>
<proteinExistence type="predicted"/>
<gene>
    <name evidence="1" type="ORF">BN9_034750</name>
    <name evidence="2" type="ORF">BN9_049380</name>
</gene>
<name>A0A024GBV5_9STRA</name>
<evidence type="ECO:0000313" key="2">
    <source>
        <dbReference type="EMBL" id="CCI44154.1"/>
    </source>
</evidence>
<protein>
    <submittedName>
        <fullName evidence="2">Uncharacterized protein</fullName>
    </submittedName>
</protein>
<dbReference type="Proteomes" id="UP000053237">
    <property type="component" value="Unassembled WGS sequence"/>
</dbReference>
<accession>A0A024GBV5</accession>
<sequence>MQTCNVRFTHHNDKLNVTSNGCRYVCMCGTFIDIAGIDRNSTTVPKTYKLHDLKQIAVVCGEFFTTLHCNSMSEVRNVSLCISRHICRNGVTTNLIWSEDVGLKCTAPFRRTTK</sequence>
<dbReference type="InParanoid" id="A0A024GBV5"/>
<organism evidence="2 3">
    <name type="scientific">Albugo candida</name>
    <dbReference type="NCBI Taxonomy" id="65357"/>
    <lineage>
        <taxon>Eukaryota</taxon>
        <taxon>Sar</taxon>
        <taxon>Stramenopiles</taxon>
        <taxon>Oomycota</taxon>
        <taxon>Peronosporomycetes</taxon>
        <taxon>Albuginales</taxon>
        <taxon>Albuginaceae</taxon>
        <taxon>Albugo</taxon>
    </lineage>
</organism>